<dbReference type="Proteomes" id="UP000249390">
    <property type="component" value="Unassembled WGS sequence"/>
</dbReference>
<keyword evidence="1" id="KW-0479">Metal-binding</keyword>
<evidence type="ECO:0000256" key="1">
    <source>
        <dbReference type="ARBA" id="ARBA00022723"/>
    </source>
</evidence>
<dbReference type="Pfam" id="PF00168">
    <property type="entry name" value="C2"/>
    <property type="match status" value="1"/>
</dbReference>
<organism evidence="4 5">
    <name type="scientific">Cuscuta australis</name>
    <dbReference type="NCBI Taxonomy" id="267555"/>
    <lineage>
        <taxon>Eukaryota</taxon>
        <taxon>Viridiplantae</taxon>
        <taxon>Streptophyta</taxon>
        <taxon>Embryophyta</taxon>
        <taxon>Tracheophyta</taxon>
        <taxon>Spermatophyta</taxon>
        <taxon>Magnoliopsida</taxon>
        <taxon>eudicotyledons</taxon>
        <taxon>Gunneridae</taxon>
        <taxon>Pentapetalae</taxon>
        <taxon>asterids</taxon>
        <taxon>lamiids</taxon>
        <taxon>Solanales</taxon>
        <taxon>Convolvulaceae</taxon>
        <taxon>Cuscuteae</taxon>
        <taxon>Cuscuta</taxon>
        <taxon>Cuscuta subgen. Grammica</taxon>
        <taxon>Cuscuta sect. Cleistogrammica</taxon>
    </lineage>
</organism>
<proteinExistence type="predicted"/>
<keyword evidence="2" id="KW-0106">Calcium</keyword>
<accession>A0A328E986</accession>
<dbReference type="EMBL" id="NQVE01000015">
    <property type="protein sequence ID" value="RAL54150.1"/>
    <property type="molecule type" value="Genomic_DNA"/>
</dbReference>
<dbReference type="PROSITE" id="PS50004">
    <property type="entry name" value="C2"/>
    <property type="match status" value="1"/>
</dbReference>
<dbReference type="PANTHER" id="PTHR46502:SF14">
    <property type="entry name" value="CALCIUM-DEPENDENT LIPID-BINDING (CALB DOMAIN) FAMILY PROTEIN"/>
    <property type="match status" value="1"/>
</dbReference>
<gene>
    <name evidence="4" type="ORF">DM860_004621</name>
</gene>
<dbReference type="InterPro" id="IPR000008">
    <property type="entry name" value="C2_dom"/>
</dbReference>
<sequence length="176" mass="20421">MEMKGGILEVLLASAQGIGHNIGKGNYYVILECGPQVYKSKTSRGYPKEICWNQKFTFELPMKDLEKYYHLKLRIMHDDIFTNGFVGKTIVNLKGIIAEGNESGFVEMKPVPHNVTLEDDSYKGLLNIGLIFTPQIIMQTREIGMVEEKRNGIKQFVYRKIIKLFQIQWWRRHHNS</sequence>
<dbReference type="InterPro" id="IPR035892">
    <property type="entry name" value="C2_domain_sf"/>
</dbReference>
<dbReference type="PANTHER" id="PTHR46502">
    <property type="entry name" value="C2 DOMAIN-CONTAINING"/>
    <property type="match status" value="1"/>
</dbReference>
<evidence type="ECO:0000313" key="5">
    <source>
        <dbReference type="Proteomes" id="UP000249390"/>
    </source>
</evidence>
<keyword evidence="5" id="KW-1185">Reference proteome</keyword>
<protein>
    <recommendedName>
        <fullName evidence="3">C2 domain-containing protein</fullName>
    </recommendedName>
</protein>
<dbReference type="AlphaFoldDB" id="A0A328E986"/>
<dbReference type="SUPFAM" id="SSF49562">
    <property type="entry name" value="C2 domain (Calcium/lipid-binding domain, CaLB)"/>
    <property type="match status" value="1"/>
</dbReference>
<feature type="domain" description="C2" evidence="3">
    <location>
        <begin position="1"/>
        <end position="106"/>
    </location>
</feature>
<evidence type="ECO:0000259" key="3">
    <source>
        <dbReference type="PROSITE" id="PS50004"/>
    </source>
</evidence>
<dbReference type="GO" id="GO:0046872">
    <property type="term" value="F:metal ion binding"/>
    <property type="evidence" value="ECO:0007669"/>
    <property type="project" value="UniProtKB-KW"/>
</dbReference>
<dbReference type="SMART" id="SM00239">
    <property type="entry name" value="C2"/>
    <property type="match status" value="1"/>
</dbReference>
<reference evidence="4 5" key="1">
    <citation type="submission" date="2018-06" db="EMBL/GenBank/DDBJ databases">
        <title>The Genome of Cuscuta australis (Dodder) Provides Insight into the Evolution of Plant Parasitism.</title>
        <authorList>
            <person name="Liu H."/>
        </authorList>
    </citation>
    <scope>NUCLEOTIDE SEQUENCE [LARGE SCALE GENOMIC DNA]</scope>
    <source>
        <strain evidence="5">cv. Yunnan</strain>
        <tissue evidence="4">Vines</tissue>
    </source>
</reference>
<evidence type="ECO:0000256" key="2">
    <source>
        <dbReference type="ARBA" id="ARBA00022837"/>
    </source>
</evidence>
<evidence type="ECO:0000313" key="4">
    <source>
        <dbReference type="EMBL" id="RAL54150.1"/>
    </source>
</evidence>
<comment type="caution">
    <text evidence="4">The sequence shown here is derived from an EMBL/GenBank/DDBJ whole genome shotgun (WGS) entry which is preliminary data.</text>
</comment>
<dbReference type="Gene3D" id="2.60.40.150">
    <property type="entry name" value="C2 domain"/>
    <property type="match status" value="1"/>
</dbReference>
<name>A0A328E986_9ASTE</name>